<keyword evidence="8" id="KW-1185">Reference proteome</keyword>
<dbReference type="PANTHER" id="PTHR10903">
    <property type="entry name" value="GTPASE, IMAP FAMILY MEMBER-RELATED"/>
    <property type="match status" value="1"/>
</dbReference>
<dbReference type="InterPro" id="IPR006703">
    <property type="entry name" value="G_AIG1"/>
</dbReference>
<dbReference type="InterPro" id="IPR027417">
    <property type="entry name" value="P-loop_NTPase"/>
</dbReference>
<name>A0AAW0PRH9_9GOBI</name>
<evidence type="ECO:0000256" key="1">
    <source>
        <dbReference type="ARBA" id="ARBA00008535"/>
    </source>
</evidence>
<dbReference type="Gene3D" id="3.40.50.300">
    <property type="entry name" value="P-loop containing nucleotide triphosphate hydrolases"/>
    <property type="match status" value="3"/>
</dbReference>
<dbReference type="CDD" id="cd01852">
    <property type="entry name" value="AIG1"/>
    <property type="match status" value="1"/>
</dbReference>
<comment type="caution">
    <text evidence="7">The sequence shown here is derived from an EMBL/GenBank/DDBJ whole genome shotgun (WGS) entry which is preliminary data.</text>
</comment>
<dbReference type="GO" id="GO:0005525">
    <property type="term" value="F:GTP binding"/>
    <property type="evidence" value="ECO:0007669"/>
    <property type="project" value="UniProtKB-KW"/>
</dbReference>
<feature type="region of interest" description="Disordered" evidence="5">
    <location>
        <begin position="695"/>
        <end position="724"/>
    </location>
</feature>
<dbReference type="FunFam" id="3.40.50.300:FF:000366">
    <property type="entry name" value="GTPase, IMAP family member 2"/>
    <property type="match status" value="1"/>
</dbReference>
<comment type="similarity">
    <text evidence="1">Belongs to the TRAFAC class TrmE-Era-EngA-EngB-Septin-like GTPase superfamily. AIG1/Toc34/Toc159-like paraseptin GTPase family. IAN subfamily.</text>
</comment>
<dbReference type="PROSITE" id="PS51720">
    <property type="entry name" value="G_AIG1"/>
    <property type="match status" value="1"/>
</dbReference>
<evidence type="ECO:0000259" key="6">
    <source>
        <dbReference type="PROSITE" id="PS51720"/>
    </source>
</evidence>
<evidence type="ECO:0000256" key="4">
    <source>
        <dbReference type="SAM" id="Coils"/>
    </source>
</evidence>
<proteinExistence type="inferred from homology"/>
<accession>A0AAW0PRH9</accession>
<feature type="region of interest" description="Disordered" evidence="5">
    <location>
        <begin position="175"/>
        <end position="215"/>
    </location>
</feature>
<evidence type="ECO:0000313" key="8">
    <source>
        <dbReference type="Proteomes" id="UP001460270"/>
    </source>
</evidence>
<evidence type="ECO:0000313" key="7">
    <source>
        <dbReference type="EMBL" id="KAK7933346.1"/>
    </source>
</evidence>
<dbReference type="Proteomes" id="UP001460270">
    <property type="component" value="Unassembled WGS sequence"/>
</dbReference>
<evidence type="ECO:0000256" key="5">
    <source>
        <dbReference type="SAM" id="MobiDB-lite"/>
    </source>
</evidence>
<keyword evidence="3" id="KW-0342">GTP-binding</keyword>
<sequence length="951" mass="110636">MAASYASELRIAMFGKSSKDITTLCNFISGPNLPEPEKKPKQYVQGLWRGTPYIIFKAKPWGLIDNVYPQIRACVEKCPPGPNTILLLVDPSNFTEEDGKRLQFILGYFNKDAFQFAVVVTTQDSATLNKAVQRLVQKCGQRNHRINLDVKRRPVHNIQELMQKSEGVINQNRGQHLSLNPAPETTVFQPPDGFEDPPTQLQTKPPPLAPRPNPPEKPFSYLFGLQQTPTMYNQPTIPTISVGPLPSAKPLNIVLCGRFPEWKTVVFHAILKPNLSNRQRGDLTEPKLICERLISIVDLPALCNKSVDVAKNEAYKSVLACSPEGVHAFALVLPVGASSLEDKLELEALQKSCGPHSKALTMILFTVDSEAEATSVNNYILYNREIQALCRICADRYFIFNINNNSQVPELLNKVKNMSRRGSLTEKIFLKPALPENKTLRLVMVGKTGCGKSATGNTILGEKRFDSKTSLVSVTKECQKEKGTAAGRPIEIVDTPGLFDTTLTNAEVQQEMVNCISMLAPGPHAFLMVLQIGRFTKEEQETVNLIKDFFGKGSQKFILVLLTRGDELRNTTIEQYLGDDSSVRKVINDCGGRYVVFNNNSPENQDQVTELIQKIDAMVSENDDACYTSEMFKEAEKAIKKETDKILERKHSQIERQTNELELKLDKELKVVQERASEMPDKLLRIAEELNKMEESYKREEEERKKEKERREQEEQRRKEFEERQTEEFRKRREDIKIQLLDPKKPEIMIIESTMEELRREMEERERERREWWDKRYEEEEKRRQEERRRHENIQLEYNQKQQKYEEYQEKRRREERQRHLQEENLLEKYRRELERIRQEHKDEARRQAVRSNEFQEKYAEVKARENDRLSTDFMLLKINQNKTNRDNFNLLKERHKAELKKLQRAHKGKEWNVQLQKDIEVLQKRHQQEIQLWIRDRVNTSVDNTGCTIL</sequence>
<dbReference type="InterPro" id="IPR045058">
    <property type="entry name" value="GIMA/IAN/Toc"/>
</dbReference>
<dbReference type="Pfam" id="PF04548">
    <property type="entry name" value="AIG1"/>
    <property type="match status" value="3"/>
</dbReference>
<dbReference type="AlphaFoldDB" id="A0AAW0PRH9"/>
<evidence type="ECO:0000256" key="2">
    <source>
        <dbReference type="ARBA" id="ARBA00022741"/>
    </source>
</evidence>
<keyword evidence="2" id="KW-0547">Nucleotide-binding</keyword>
<organism evidence="7 8">
    <name type="scientific">Mugilogobius chulae</name>
    <name type="common">yellowstripe goby</name>
    <dbReference type="NCBI Taxonomy" id="88201"/>
    <lineage>
        <taxon>Eukaryota</taxon>
        <taxon>Metazoa</taxon>
        <taxon>Chordata</taxon>
        <taxon>Craniata</taxon>
        <taxon>Vertebrata</taxon>
        <taxon>Euteleostomi</taxon>
        <taxon>Actinopterygii</taxon>
        <taxon>Neopterygii</taxon>
        <taxon>Teleostei</taxon>
        <taxon>Neoteleostei</taxon>
        <taxon>Acanthomorphata</taxon>
        <taxon>Gobiaria</taxon>
        <taxon>Gobiiformes</taxon>
        <taxon>Gobioidei</taxon>
        <taxon>Gobiidae</taxon>
        <taxon>Gobionellinae</taxon>
        <taxon>Mugilogobius</taxon>
    </lineage>
</organism>
<evidence type="ECO:0000256" key="3">
    <source>
        <dbReference type="ARBA" id="ARBA00023134"/>
    </source>
</evidence>
<feature type="compositionally biased region" description="Pro residues" evidence="5">
    <location>
        <begin position="204"/>
        <end position="215"/>
    </location>
</feature>
<feature type="domain" description="AIG1-type G" evidence="6">
    <location>
        <begin position="437"/>
        <end position="636"/>
    </location>
</feature>
<dbReference type="EMBL" id="JBBPFD010000003">
    <property type="protein sequence ID" value="KAK7933346.1"/>
    <property type="molecule type" value="Genomic_DNA"/>
</dbReference>
<dbReference type="PANTHER" id="PTHR10903:SF170">
    <property type="entry name" value="GTPASE IMAP FAMILY MEMBER 7"/>
    <property type="match status" value="1"/>
</dbReference>
<keyword evidence="4" id="KW-0175">Coiled coil</keyword>
<feature type="coiled-coil region" evidence="4">
    <location>
        <begin position="886"/>
        <end position="933"/>
    </location>
</feature>
<reference evidence="8" key="1">
    <citation type="submission" date="2024-04" db="EMBL/GenBank/DDBJ databases">
        <title>Salinicola lusitanus LLJ914,a marine bacterium isolated from the Okinawa Trough.</title>
        <authorList>
            <person name="Li J."/>
        </authorList>
    </citation>
    <scope>NUCLEOTIDE SEQUENCE [LARGE SCALE GENOMIC DNA]</scope>
</reference>
<protein>
    <recommendedName>
        <fullName evidence="6">AIG1-type G domain-containing protein</fullName>
    </recommendedName>
</protein>
<dbReference type="SUPFAM" id="SSF52540">
    <property type="entry name" value="P-loop containing nucleoside triphosphate hydrolases"/>
    <property type="match status" value="1"/>
</dbReference>
<gene>
    <name evidence="7" type="ORF">WMY93_004242</name>
</gene>